<dbReference type="KEGG" id="nec:KGD82_14580"/>
<feature type="transmembrane region" description="Helical" evidence="1">
    <location>
        <begin position="99"/>
        <end position="118"/>
    </location>
</feature>
<accession>A0A975L6G9</accession>
<dbReference type="Proteomes" id="UP000682416">
    <property type="component" value="Chromosome"/>
</dbReference>
<feature type="transmembrane region" description="Helical" evidence="1">
    <location>
        <begin position="151"/>
        <end position="171"/>
    </location>
</feature>
<organism evidence="2 3">
    <name type="scientific">Nocardiopsis eucommiae</name>
    <dbReference type="NCBI Taxonomy" id="2831970"/>
    <lineage>
        <taxon>Bacteria</taxon>
        <taxon>Bacillati</taxon>
        <taxon>Actinomycetota</taxon>
        <taxon>Actinomycetes</taxon>
        <taxon>Streptosporangiales</taxon>
        <taxon>Nocardiopsidaceae</taxon>
        <taxon>Nocardiopsis</taxon>
    </lineage>
</organism>
<dbReference type="EMBL" id="CP074402">
    <property type="protein sequence ID" value="QVJ00115.1"/>
    <property type="molecule type" value="Genomic_DNA"/>
</dbReference>
<dbReference type="RefSeq" id="WP_431869564.1">
    <property type="nucleotide sequence ID" value="NZ_CBDRIY010000011.1"/>
</dbReference>
<keyword evidence="3" id="KW-1185">Reference proteome</keyword>
<protein>
    <submittedName>
        <fullName evidence="2">Uncharacterized protein</fullName>
    </submittedName>
</protein>
<keyword evidence="1" id="KW-0472">Membrane</keyword>
<proteinExistence type="predicted"/>
<feature type="transmembrane region" description="Helical" evidence="1">
    <location>
        <begin position="12"/>
        <end position="32"/>
    </location>
</feature>
<feature type="transmembrane region" description="Helical" evidence="1">
    <location>
        <begin position="59"/>
        <end position="79"/>
    </location>
</feature>
<dbReference type="AlphaFoldDB" id="A0A975L6G9"/>
<evidence type="ECO:0000313" key="3">
    <source>
        <dbReference type="Proteomes" id="UP000682416"/>
    </source>
</evidence>
<gene>
    <name evidence="2" type="ORF">KGD82_14580</name>
</gene>
<name>A0A975L6G9_9ACTN</name>
<sequence>MYFQPPTLDPGPVATVVALVLLAHCVVSPPLARSRAAARCRRGTGPHTTHHAESLRTGAWFLLFELLLVMAFVGTADGVSVADLGWSAPAPGDLPEPVLALAGTVLVGGFLAHLLTLARSNGALLRRVRSGRPLPEEDWYRVLRLPGDRRGFRALAVGRALVVLSDVLVVYTVLLPMMTLAFDSVPFVVTVLTLLLGWRHVGGGGETLWTQTLLALLGLLLYTLVLPGSVWGPVLVGAAHWAVVLATQRALVGLPVPGRARPLPEVRVTMLDADGKPVERPGGRAPGR</sequence>
<feature type="transmembrane region" description="Helical" evidence="1">
    <location>
        <begin position="208"/>
        <end position="225"/>
    </location>
</feature>
<keyword evidence="1" id="KW-1133">Transmembrane helix</keyword>
<reference evidence="2" key="1">
    <citation type="submission" date="2021-05" db="EMBL/GenBank/DDBJ databases">
        <authorList>
            <person name="Kaiqin L."/>
            <person name="Jian G."/>
        </authorList>
    </citation>
    <scope>NUCLEOTIDE SEQUENCE</scope>
    <source>
        <strain evidence="2">HDS5</strain>
    </source>
</reference>
<evidence type="ECO:0000313" key="2">
    <source>
        <dbReference type="EMBL" id="QVJ00115.1"/>
    </source>
</evidence>
<evidence type="ECO:0000256" key="1">
    <source>
        <dbReference type="SAM" id="Phobius"/>
    </source>
</evidence>
<keyword evidence="1" id="KW-0812">Transmembrane</keyword>